<accession>A0A1F6E1W1</accession>
<evidence type="ECO:0000256" key="2">
    <source>
        <dbReference type="SAM" id="SignalP"/>
    </source>
</evidence>
<evidence type="ECO:0000313" key="4">
    <source>
        <dbReference type="EMBL" id="OGG67520.1"/>
    </source>
</evidence>
<feature type="coiled-coil region" evidence="1">
    <location>
        <begin position="30"/>
        <end position="85"/>
    </location>
</feature>
<dbReference type="Pfam" id="PF01551">
    <property type="entry name" value="Peptidase_M23"/>
    <property type="match status" value="1"/>
</dbReference>
<dbReference type="Gene3D" id="2.70.70.10">
    <property type="entry name" value="Glucose Permease (Domain IIA)"/>
    <property type="match status" value="1"/>
</dbReference>
<feature type="signal peptide" evidence="2">
    <location>
        <begin position="1"/>
        <end position="19"/>
    </location>
</feature>
<dbReference type="STRING" id="1798500.A3C21_01370"/>
<dbReference type="PANTHER" id="PTHR21666:SF270">
    <property type="entry name" value="MUREIN HYDROLASE ACTIVATOR ENVC"/>
    <property type="match status" value="1"/>
</dbReference>
<dbReference type="InterPro" id="IPR016047">
    <property type="entry name" value="M23ase_b-sheet_dom"/>
</dbReference>
<evidence type="ECO:0000259" key="3">
    <source>
        <dbReference type="Pfam" id="PF01551"/>
    </source>
</evidence>
<feature type="coiled-coil region" evidence="1">
    <location>
        <begin position="167"/>
        <end position="201"/>
    </location>
</feature>
<name>A0A1F6E1W1_9BACT</name>
<dbReference type="Proteomes" id="UP000178572">
    <property type="component" value="Unassembled WGS sequence"/>
</dbReference>
<dbReference type="PANTHER" id="PTHR21666">
    <property type="entry name" value="PEPTIDASE-RELATED"/>
    <property type="match status" value="1"/>
</dbReference>
<keyword evidence="1" id="KW-0175">Coiled coil</keyword>
<dbReference type="SUPFAM" id="SSF51261">
    <property type="entry name" value="Duplicated hybrid motif"/>
    <property type="match status" value="1"/>
</dbReference>
<sequence>MTPALRTSLTLTLAALVLAAVPLAAQSQTADEIRSEIGEHNAQIEALNKEIAAYEKQLSEVGAKKQTLQNTLAQLDIQRKKLAASISVTKNRIGALQLEIQSLSRNIEGKQGSIRVQEAGLAETLRRLNETERMTFAAAVLSSGDLTSLWSDMDASFSLQSAMREDIAELSVQKQSLSETKAATEQKRAELVKQRNNLLAEQGSLDATRRAQNDLLAQTKSQESTFQAILAEKQAAKASFEAALADLQSRLQYTIDPSSIPPAGKGILRYPVDNVKVTQYFGNTAFARSGAYAGNGHNGIDFRASIGTPIKAALSGTVIGTGNTDAVRGCYSYGRWVMVKHGNGLSTLYAHLSQSGVSTGDSVRTGQLIGYSGSTGYATGPHLHFGVYVASAVQIIRLGDATNKKTACANAVMPVAPLSGYLNPADYL</sequence>
<dbReference type="AlphaFoldDB" id="A0A1F6E1W1"/>
<protein>
    <recommendedName>
        <fullName evidence="3">M23ase beta-sheet core domain-containing protein</fullName>
    </recommendedName>
</protein>
<dbReference type="Gene3D" id="6.10.250.3150">
    <property type="match status" value="1"/>
</dbReference>
<dbReference type="CDD" id="cd12797">
    <property type="entry name" value="M23_peptidase"/>
    <property type="match status" value="1"/>
</dbReference>
<evidence type="ECO:0000313" key="5">
    <source>
        <dbReference type="Proteomes" id="UP000178572"/>
    </source>
</evidence>
<evidence type="ECO:0000256" key="1">
    <source>
        <dbReference type="SAM" id="Coils"/>
    </source>
</evidence>
<dbReference type="GO" id="GO:0004222">
    <property type="term" value="F:metalloendopeptidase activity"/>
    <property type="evidence" value="ECO:0007669"/>
    <property type="project" value="TreeGrafter"/>
</dbReference>
<reference evidence="4 5" key="1">
    <citation type="journal article" date="2016" name="Nat. Commun.">
        <title>Thousands of microbial genomes shed light on interconnected biogeochemical processes in an aquifer system.</title>
        <authorList>
            <person name="Anantharaman K."/>
            <person name="Brown C.T."/>
            <person name="Hug L.A."/>
            <person name="Sharon I."/>
            <person name="Castelle C.J."/>
            <person name="Probst A.J."/>
            <person name="Thomas B.C."/>
            <person name="Singh A."/>
            <person name="Wilkins M.J."/>
            <person name="Karaoz U."/>
            <person name="Brodie E.L."/>
            <person name="Williams K.H."/>
            <person name="Hubbard S.S."/>
            <person name="Banfield J.F."/>
        </authorList>
    </citation>
    <scope>NUCLEOTIDE SEQUENCE [LARGE SCALE GENOMIC DNA]</scope>
</reference>
<dbReference type="EMBL" id="MFLN01000005">
    <property type="protein sequence ID" value="OGG67520.1"/>
    <property type="molecule type" value="Genomic_DNA"/>
</dbReference>
<gene>
    <name evidence="4" type="ORF">A3C21_01370</name>
</gene>
<organism evidence="4 5">
    <name type="scientific">Candidatus Kaiserbacteria bacterium RIFCSPHIGHO2_02_FULL_59_21</name>
    <dbReference type="NCBI Taxonomy" id="1798500"/>
    <lineage>
        <taxon>Bacteria</taxon>
        <taxon>Candidatus Kaiseribacteriota</taxon>
    </lineage>
</organism>
<dbReference type="InterPro" id="IPR011055">
    <property type="entry name" value="Dup_hybrid_motif"/>
</dbReference>
<dbReference type="InterPro" id="IPR050570">
    <property type="entry name" value="Cell_wall_metabolism_enzyme"/>
</dbReference>
<feature type="chain" id="PRO_5009524034" description="M23ase beta-sheet core domain-containing protein" evidence="2">
    <location>
        <begin position="20"/>
        <end position="428"/>
    </location>
</feature>
<feature type="domain" description="M23ase beta-sheet core" evidence="3">
    <location>
        <begin position="296"/>
        <end position="390"/>
    </location>
</feature>
<proteinExistence type="predicted"/>
<comment type="caution">
    <text evidence="4">The sequence shown here is derived from an EMBL/GenBank/DDBJ whole genome shotgun (WGS) entry which is preliminary data.</text>
</comment>
<keyword evidence="2" id="KW-0732">Signal</keyword>